<comment type="caution">
    <text evidence="1">The sequence shown here is derived from an EMBL/GenBank/DDBJ whole genome shotgun (WGS) entry which is preliminary data.</text>
</comment>
<evidence type="ECO:0000313" key="1">
    <source>
        <dbReference type="EMBL" id="RGD69891.1"/>
    </source>
</evidence>
<dbReference type="AlphaFoldDB" id="A0A3E3DKR1"/>
<sequence length="191" mass="21645">MEQLNGNEPFTLHGSDTSIMLQDFWRWAYSDLLNNTHRGVLAEFLVHSALETKDVTRADWLPFDLTSPSGLRIEVKSSAYLQAWTPEDVFSQISFDIAKKFAWDGATYASMAMRNSDLYVFCVFTARTRDVSILDLDYWDFYVLPTSVLNEKVPEQKTITLSSLLKLEPAKTDFAGLPAAVESVRLSNETT</sequence>
<dbReference type="RefSeq" id="WP_117502393.1">
    <property type="nucleotide sequence ID" value="NZ_QTJW01000009.1"/>
</dbReference>
<dbReference type="OrthoDB" id="9803979at2"/>
<protein>
    <submittedName>
        <fullName evidence="1">Uncharacterized protein</fullName>
    </submittedName>
</protein>
<name>A0A3E3DKR1_9FIRM</name>
<gene>
    <name evidence="1" type="ORF">DWX31_14980</name>
</gene>
<evidence type="ECO:0000313" key="2">
    <source>
        <dbReference type="Proteomes" id="UP000261023"/>
    </source>
</evidence>
<dbReference type="EMBL" id="QTJW01000009">
    <property type="protein sequence ID" value="RGD69891.1"/>
    <property type="molecule type" value="Genomic_DNA"/>
</dbReference>
<accession>A0A3E3DKR1</accession>
<dbReference type="Proteomes" id="UP000261023">
    <property type="component" value="Unassembled WGS sequence"/>
</dbReference>
<proteinExistence type="predicted"/>
<organism evidence="1 2">
    <name type="scientific">Hungatella hathewayi</name>
    <dbReference type="NCBI Taxonomy" id="154046"/>
    <lineage>
        <taxon>Bacteria</taxon>
        <taxon>Bacillati</taxon>
        <taxon>Bacillota</taxon>
        <taxon>Clostridia</taxon>
        <taxon>Lachnospirales</taxon>
        <taxon>Lachnospiraceae</taxon>
        <taxon>Hungatella</taxon>
    </lineage>
</organism>
<reference evidence="1 2" key="1">
    <citation type="submission" date="2018-08" db="EMBL/GenBank/DDBJ databases">
        <title>A genome reference for cultivated species of the human gut microbiota.</title>
        <authorList>
            <person name="Zou Y."/>
            <person name="Xue W."/>
            <person name="Luo G."/>
        </authorList>
    </citation>
    <scope>NUCLEOTIDE SEQUENCE [LARGE SCALE GENOMIC DNA]</scope>
    <source>
        <strain evidence="1 2">AF19-13AC</strain>
    </source>
</reference>